<evidence type="ECO:0000256" key="1">
    <source>
        <dbReference type="SAM" id="Phobius"/>
    </source>
</evidence>
<dbReference type="STRING" id="1276257.SSABA_v1c07700"/>
<sequence length="227" mass="26476">MLTKKQKSLLFLALLLSILFVIFVCIISVQLDKEFIQIFNISNNLNKFNGLQRNFNMGTILYNKLPIEILINYLNSPWLWISVIAVLNISMIFSFYTLKNNGKLLKKISFWILLLISLSVILLSYSFFAINSLEDKEIFKLESILSDFLKNKQQYNNVQKLVWFLPNLSLKQMQVLNNTQNISIIVSALSVFLIFFNLFVFFSIFQKNTGKKVNHNTVLIKKKTKNI</sequence>
<organism evidence="2 3">
    <name type="scientific">Spiroplasma sabaudiense Ar-1343</name>
    <dbReference type="NCBI Taxonomy" id="1276257"/>
    <lineage>
        <taxon>Bacteria</taxon>
        <taxon>Bacillati</taxon>
        <taxon>Mycoplasmatota</taxon>
        <taxon>Mollicutes</taxon>
        <taxon>Entomoplasmatales</taxon>
        <taxon>Spiroplasmataceae</taxon>
        <taxon>Spiroplasma</taxon>
    </lineage>
</organism>
<keyword evidence="1" id="KW-1133">Transmembrane helix</keyword>
<protein>
    <recommendedName>
        <fullName evidence="4">Transmembrane protein</fullName>
    </recommendedName>
</protein>
<dbReference type="HOGENOM" id="CLU_1219099_0_0_14"/>
<feature type="transmembrane region" description="Helical" evidence="1">
    <location>
        <begin position="78"/>
        <end position="98"/>
    </location>
</feature>
<dbReference type="Proteomes" id="UP000019265">
    <property type="component" value="Chromosome"/>
</dbReference>
<name>W6AAU7_9MOLU</name>
<keyword evidence="1" id="KW-0472">Membrane</keyword>
<dbReference type="RefSeq" id="WP_025251309.1">
    <property type="nucleotide sequence ID" value="NZ_CP006934.1"/>
</dbReference>
<dbReference type="OrthoDB" id="10020144at2"/>
<evidence type="ECO:0000313" key="2">
    <source>
        <dbReference type="EMBL" id="AHI54172.1"/>
    </source>
</evidence>
<gene>
    <name evidence="2" type="ORF">SSABA_v1c07700</name>
</gene>
<feature type="transmembrane region" description="Helical" evidence="1">
    <location>
        <begin position="182"/>
        <end position="205"/>
    </location>
</feature>
<evidence type="ECO:0000313" key="3">
    <source>
        <dbReference type="Proteomes" id="UP000019265"/>
    </source>
</evidence>
<keyword evidence="1" id="KW-0812">Transmembrane</keyword>
<dbReference type="EMBL" id="CP006934">
    <property type="protein sequence ID" value="AHI54172.1"/>
    <property type="molecule type" value="Genomic_DNA"/>
</dbReference>
<dbReference type="PATRIC" id="fig|1276257.3.peg.783"/>
<feature type="transmembrane region" description="Helical" evidence="1">
    <location>
        <begin position="110"/>
        <end position="130"/>
    </location>
</feature>
<proteinExistence type="predicted"/>
<feature type="transmembrane region" description="Helical" evidence="1">
    <location>
        <begin position="9"/>
        <end position="31"/>
    </location>
</feature>
<reference evidence="2 3" key="1">
    <citation type="journal article" date="2014" name="Genome Biol. Evol.">
        <title>Molecular evolution of the substrate utilization strategies and putative virulence factors in mosquito-associated Spiroplasma species.</title>
        <authorList>
            <person name="Chang T.H."/>
            <person name="Lo W.S."/>
            <person name="Ku C."/>
            <person name="Chen L.L."/>
            <person name="Kuo C.H."/>
        </authorList>
    </citation>
    <scope>NUCLEOTIDE SEQUENCE [LARGE SCALE GENOMIC DNA]</scope>
    <source>
        <strain evidence="2">Ar-1343</strain>
    </source>
</reference>
<accession>W6AAU7</accession>
<dbReference type="AlphaFoldDB" id="W6AAU7"/>
<evidence type="ECO:0008006" key="4">
    <source>
        <dbReference type="Google" id="ProtNLM"/>
    </source>
</evidence>
<dbReference type="KEGG" id="ssab:SSABA_v1c07700"/>
<keyword evidence="3" id="KW-1185">Reference proteome</keyword>